<keyword evidence="1" id="KW-1003">Cell membrane</keyword>
<dbReference type="UniPathway" id="UPA00694"/>
<comment type="subunit">
    <text evidence="1">Tightly associated with the cellulose synthase catalytic subunit.</text>
</comment>
<accession>A0A2N3PVI2</accession>
<proteinExistence type="inferred from homology"/>
<dbReference type="AlphaFoldDB" id="A0A2N3PVI2"/>
<keyword evidence="1" id="KW-1133">Transmembrane helix</keyword>
<dbReference type="Gene3D" id="2.60.120.260">
    <property type="entry name" value="Galactose-binding domain-like"/>
    <property type="match status" value="2"/>
</dbReference>
<keyword evidence="1" id="KW-0472">Membrane</keyword>
<name>A0A2N3PVI2_9PROT</name>
<comment type="similarity">
    <text evidence="1">Belongs to the AcsB/BcsB family.</text>
</comment>
<comment type="pathway">
    <text evidence="1">Glycan metabolism; bacterial cellulose biosynthesis.</text>
</comment>
<evidence type="ECO:0000256" key="1">
    <source>
        <dbReference type="RuleBase" id="RU365021"/>
    </source>
</evidence>
<organism evidence="2 3">
    <name type="scientific">Telmatospirillum siberiense</name>
    <dbReference type="NCBI Taxonomy" id="382514"/>
    <lineage>
        <taxon>Bacteria</taxon>
        <taxon>Pseudomonadati</taxon>
        <taxon>Pseudomonadota</taxon>
        <taxon>Alphaproteobacteria</taxon>
        <taxon>Rhodospirillales</taxon>
        <taxon>Rhodospirillaceae</taxon>
        <taxon>Telmatospirillum</taxon>
    </lineage>
</organism>
<dbReference type="Proteomes" id="UP000233293">
    <property type="component" value="Unassembled WGS sequence"/>
</dbReference>
<keyword evidence="3" id="KW-1185">Reference proteome</keyword>
<keyword evidence="1" id="KW-0812">Transmembrane</keyword>
<keyword evidence="1" id="KW-0135">Cellulose biosynthesis</keyword>
<sequence>MFSKGIDIVLKKYGMEFLRPLSVFAACFFVFGQAVAHVNTGDQDLPLRALGYEDGVILSPKNKSITLFFPVENWRSKPRRVDIRLDVEFSSLLDNYSSLTVLAGNVPVATIAKSNGTSQRVSVPLPANIITGPYLRVTLAGDAALSRVNCFDSFRESAWIVVHPGSSLHLTDYALSISPLPWDVWNSLTGTVRLGLPARPSSDEYAAGLRVAADMVRRGRQIAIVDAASDDADIVIDGSDPAQPRLRQSPKRPDSQLVIASEAQARALTVSSEFFAGSEPPPIFTVTQSPPLDGDRISLERLGLTTETRTFSSSTRIDIPLDMMVMPRGKIPTELVLFGQGSVLPKNELIILDYLVNDTLVKSEEMSDAILLNGLTLPIPREMLHRNNRISLEVRRLSSKSACQSEEPGLFQIRKGSYFAISKQDWQGNDIVDWVVNRDSSLNVVLSGSPTVDRASVPLVARLIADGVSPSSAIQVAFADQARPLGEKFIYVGDKVPPGALRFPVSLDRGRVAFTLGLTGEAISFTPGGRLTLVQRGKKQAYDGLWVYPGSSESMSGTQALGGAGDIGLYSGIASPRALQSSQREFSIEYAQAEDLAAFLNRYRVILLIGAWLTLTVIILYLVLRSRRSGAARKS</sequence>
<gene>
    <name evidence="2" type="ORF">CWS72_11240</name>
</gene>
<keyword evidence="1" id="KW-0973">c-di-GMP</keyword>
<feature type="transmembrane region" description="Helical" evidence="1">
    <location>
        <begin position="605"/>
        <end position="624"/>
    </location>
</feature>
<reference evidence="3" key="1">
    <citation type="submission" date="2017-12" db="EMBL/GenBank/DDBJ databases">
        <title>Draft genome sequence of Telmatospirillum siberiense 26-4b1T, an acidotolerant peatland alphaproteobacterium potentially involved in sulfur cycling.</title>
        <authorList>
            <person name="Hausmann B."/>
            <person name="Pjevac P."/>
            <person name="Schreck K."/>
            <person name="Herbold C.W."/>
            <person name="Daims H."/>
            <person name="Wagner M."/>
            <person name="Pester M."/>
            <person name="Loy A."/>
        </authorList>
    </citation>
    <scope>NUCLEOTIDE SEQUENCE [LARGE SCALE GENOMIC DNA]</scope>
    <source>
        <strain evidence="3">26-4b1</strain>
    </source>
</reference>
<comment type="function">
    <text evidence="1">Binds the cellulose synthase activator, bis-(3'-5') cyclic diguanylic acid (c-di-GMP).</text>
</comment>
<dbReference type="GO" id="GO:0030244">
    <property type="term" value="P:cellulose biosynthetic process"/>
    <property type="evidence" value="ECO:0007669"/>
    <property type="project" value="UniProtKB-KW"/>
</dbReference>
<evidence type="ECO:0000313" key="2">
    <source>
        <dbReference type="EMBL" id="PKU24416.1"/>
    </source>
</evidence>
<dbReference type="InterPro" id="IPR018513">
    <property type="entry name" value="Cell_synthase_bac"/>
</dbReference>
<keyword evidence="1" id="KW-0997">Cell inner membrane</keyword>
<dbReference type="EMBL" id="PIUM01000011">
    <property type="protein sequence ID" value="PKU24416.1"/>
    <property type="molecule type" value="Genomic_DNA"/>
</dbReference>
<evidence type="ECO:0000313" key="3">
    <source>
        <dbReference type="Proteomes" id="UP000233293"/>
    </source>
</evidence>
<comment type="subcellular location">
    <subcellularLocation>
        <location evidence="1">Cell inner membrane</location>
    </subcellularLocation>
</comment>
<dbReference type="GO" id="GO:0005886">
    <property type="term" value="C:plasma membrane"/>
    <property type="evidence" value="ECO:0007669"/>
    <property type="project" value="UniProtKB-SubCell"/>
</dbReference>
<protein>
    <recommendedName>
        <fullName evidence="1">Cyclic di-GMP-binding protein</fullName>
    </recommendedName>
    <alternativeName>
        <fullName evidence="1">Cellulose synthase regulatory subunit</fullName>
    </alternativeName>
</protein>
<comment type="caution">
    <text evidence="2">The sequence shown here is derived from an EMBL/GenBank/DDBJ whole genome shotgun (WGS) entry which is preliminary data.</text>
</comment>
<dbReference type="Pfam" id="PF03170">
    <property type="entry name" value="BcsB"/>
    <property type="match status" value="1"/>
</dbReference>
<dbReference type="GO" id="GO:0006011">
    <property type="term" value="P:UDP-alpha-D-glucose metabolic process"/>
    <property type="evidence" value="ECO:0007669"/>
    <property type="project" value="InterPro"/>
</dbReference>